<accession>J3PGK1</accession>
<evidence type="ECO:0000256" key="1">
    <source>
        <dbReference type="SAM" id="MobiDB-lite"/>
    </source>
</evidence>
<dbReference type="HOGENOM" id="CLU_1151855_0_0_1"/>
<organism evidence="2">
    <name type="scientific">Gaeumannomyces tritici (strain R3-111a-1)</name>
    <name type="common">Wheat and barley take-all root rot fungus</name>
    <name type="synonym">Gaeumannomyces graminis var. tritici</name>
    <dbReference type="NCBI Taxonomy" id="644352"/>
    <lineage>
        <taxon>Eukaryota</taxon>
        <taxon>Fungi</taxon>
        <taxon>Dikarya</taxon>
        <taxon>Ascomycota</taxon>
        <taxon>Pezizomycotina</taxon>
        <taxon>Sordariomycetes</taxon>
        <taxon>Sordariomycetidae</taxon>
        <taxon>Magnaporthales</taxon>
        <taxon>Magnaporthaceae</taxon>
        <taxon>Gaeumannomyces</taxon>
    </lineage>
</organism>
<dbReference type="GeneID" id="20353087"/>
<dbReference type="Proteomes" id="UP000006039">
    <property type="component" value="Unassembled WGS sequence"/>
</dbReference>
<reference evidence="4" key="1">
    <citation type="submission" date="2010-07" db="EMBL/GenBank/DDBJ databases">
        <title>The genome sequence of Gaeumannomyces graminis var. tritici strain R3-111a-1.</title>
        <authorList>
            <consortium name="The Broad Institute Genome Sequencing Platform"/>
            <person name="Ma L.-J."/>
            <person name="Dead R."/>
            <person name="Young S."/>
            <person name="Zeng Q."/>
            <person name="Koehrsen M."/>
            <person name="Alvarado L."/>
            <person name="Berlin A."/>
            <person name="Chapman S.B."/>
            <person name="Chen Z."/>
            <person name="Freedman E."/>
            <person name="Gellesch M."/>
            <person name="Goldberg J."/>
            <person name="Griggs A."/>
            <person name="Gujja S."/>
            <person name="Heilman E.R."/>
            <person name="Heiman D."/>
            <person name="Hepburn T."/>
            <person name="Howarth C."/>
            <person name="Jen D."/>
            <person name="Larson L."/>
            <person name="Mehta T."/>
            <person name="Neiman D."/>
            <person name="Pearson M."/>
            <person name="Roberts A."/>
            <person name="Saif S."/>
            <person name="Shea T."/>
            <person name="Shenoy N."/>
            <person name="Sisk P."/>
            <person name="Stolte C."/>
            <person name="Sykes S."/>
            <person name="Walk T."/>
            <person name="White J."/>
            <person name="Yandava C."/>
            <person name="Haas B."/>
            <person name="Nusbaum C."/>
            <person name="Birren B."/>
        </authorList>
    </citation>
    <scope>NUCLEOTIDE SEQUENCE [LARGE SCALE GENOMIC DNA]</scope>
    <source>
        <strain evidence="4">R3-111a-1</strain>
    </source>
</reference>
<dbReference type="EnsemblFungi" id="EJT69746">
    <property type="protein sequence ID" value="EJT69746"/>
    <property type="gene ID" value="GGTG_12629"/>
</dbReference>
<proteinExistence type="predicted"/>
<reference evidence="3" key="5">
    <citation type="submission" date="2018-04" db="UniProtKB">
        <authorList>
            <consortium name="EnsemblFungi"/>
        </authorList>
    </citation>
    <scope>IDENTIFICATION</scope>
    <source>
        <strain evidence="3">R3-111a-1</strain>
    </source>
</reference>
<protein>
    <submittedName>
        <fullName evidence="2 3">Uncharacterized protein</fullName>
    </submittedName>
</protein>
<dbReference type="EMBL" id="GL385403">
    <property type="protein sequence ID" value="EJT69746.1"/>
    <property type="molecule type" value="Genomic_DNA"/>
</dbReference>
<feature type="region of interest" description="Disordered" evidence="1">
    <location>
        <begin position="1"/>
        <end position="97"/>
    </location>
</feature>
<feature type="compositionally biased region" description="Basic residues" evidence="1">
    <location>
        <begin position="33"/>
        <end position="44"/>
    </location>
</feature>
<reference evidence="3" key="4">
    <citation type="journal article" date="2015" name="G3 (Bethesda)">
        <title>Genome sequences of three phytopathogenic species of the Magnaporthaceae family of fungi.</title>
        <authorList>
            <person name="Okagaki L.H."/>
            <person name="Nunes C.C."/>
            <person name="Sailsbery J."/>
            <person name="Clay B."/>
            <person name="Brown D."/>
            <person name="John T."/>
            <person name="Oh Y."/>
            <person name="Young N."/>
            <person name="Fitzgerald M."/>
            <person name="Haas B.J."/>
            <person name="Zeng Q."/>
            <person name="Young S."/>
            <person name="Adiconis X."/>
            <person name="Fan L."/>
            <person name="Levin J.Z."/>
            <person name="Mitchell T.K."/>
            <person name="Okubara P.A."/>
            <person name="Farman M.L."/>
            <person name="Kohn L.M."/>
            <person name="Birren B."/>
            <person name="Ma L.-J."/>
            <person name="Dean R.A."/>
        </authorList>
    </citation>
    <scope>NUCLEOTIDE SEQUENCE</scope>
    <source>
        <strain evidence="3">R3-111a-1</strain>
    </source>
</reference>
<dbReference type="AlphaFoldDB" id="J3PGK1"/>
<gene>
    <name evidence="3" type="primary">20353087</name>
    <name evidence="2" type="ORF">GGTG_12629</name>
</gene>
<dbReference type="RefSeq" id="XP_009228794.1">
    <property type="nucleotide sequence ID" value="XM_009230530.1"/>
</dbReference>
<reference evidence="2" key="2">
    <citation type="submission" date="2010-07" db="EMBL/GenBank/DDBJ databases">
        <authorList>
            <consortium name="The Broad Institute Genome Sequencing Platform"/>
            <consortium name="Broad Institute Genome Sequencing Center for Infectious Disease"/>
            <person name="Ma L.-J."/>
            <person name="Dead R."/>
            <person name="Young S."/>
            <person name="Zeng Q."/>
            <person name="Koehrsen M."/>
            <person name="Alvarado L."/>
            <person name="Berlin A."/>
            <person name="Chapman S.B."/>
            <person name="Chen Z."/>
            <person name="Freedman E."/>
            <person name="Gellesch M."/>
            <person name="Goldberg J."/>
            <person name="Griggs A."/>
            <person name="Gujja S."/>
            <person name="Heilman E.R."/>
            <person name="Heiman D."/>
            <person name="Hepburn T."/>
            <person name="Howarth C."/>
            <person name="Jen D."/>
            <person name="Larson L."/>
            <person name="Mehta T."/>
            <person name="Neiman D."/>
            <person name="Pearson M."/>
            <person name="Roberts A."/>
            <person name="Saif S."/>
            <person name="Shea T."/>
            <person name="Shenoy N."/>
            <person name="Sisk P."/>
            <person name="Stolte C."/>
            <person name="Sykes S."/>
            <person name="Walk T."/>
            <person name="White J."/>
            <person name="Yandava C."/>
            <person name="Haas B."/>
            <person name="Nusbaum C."/>
            <person name="Birren B."/>
        </authorList>
    </citation>
    <scope>NUCLEOTIDE SEQUENCE</scope>
    <source>
        <strain evidence="2">R3-111a-1</strain>
    </source>
</reference>
<keyword evidence="4" id="KW-1185">Reference proteome</keyword>
<evidence type="ECO:0000313" key="2">
    <source>
        <dbReference type="EMBL" id="EJT69746.1"/>
    </source>
</evidence>
<sequence length="241" mass="26198">MGPNERSVQSSEPEDVIVLGCQTPAEHPAMLAKPRRRRRARKGRCSAPPLGHDGQAQAQDQDQDQAQGQGSGPSEGPLRRQPGAQEKNRTWEGRPPIGCPDVQGFWGSRLLAALLASAPGLKLDSGLRSRERRISSALSTNITTEHYSICNGTFQLQDVRGAAPAARCRSRQCPRLEVRPELATKGRKNHVSNGSVPPLAWSSRSLKYGNLAWLSLLLVVKFLSRFRLASSGVSARSPLVL</sequence>
<feature type="compositionally biased region" description="Low complexity" evidence="1">
    <location>
        <begin position="53"/>
        <end position="68"/>
    </location>
</feature>
<evidence type="ECO:0000313" key="3">
    <source>
        <dbReference type="EnsemblFungi" id="EJT69746"/>
    </source>
</evidence>
<feature type="compositionally biased region" description="Polar residues" evidence="1">
    <location>
        <begin position="1"/>
        <end position="11"/>
    </location>
</feature>
<name>J3PGK1_GAET3</name>
<evidence type="ECO:0000313" key="4">
    <source>
        <dbReference type="Proteomes" id="UP000006039"/>
    </source>
</evidence>
<dbReference type="VEuPathDB" id="FungiDB:GGTG_12629"/>
<reference evidence="2" key="3">
    <citation type="submission" date="2010-09" db="EMBL/GenBank/DDBJ databases">
        <title>Annotation of Gaeumannomyces graminis var. tritici R3-111a-1.</title>
        <authorList>
            <consortium name="The Broad Institute Genome Sequencing Platform"/>
            <person name="Ma L.-J."/>
            <person name="Dead R."/>
            <person name="Young S.K."/>
            <person name="Zeng Q."/>
            <person name="Gargeya S."/>
            <person name="Fitzgerald M."/>
            <person name="Haas B."/>
            <person name="Abouelleil A."/>
            <person name="Alvarado L."/>
            <person name="Arachchi H.M."/>
            <person name="Berlin A."/>
            <person name="Brown A."/>
            <person name="Chapman S.B."/>
            <person name="Chen Z."/>
            <person name="Dunbar C."/>
            <person name="Freedman E."/>
            <person name="Gearin G."/>
            <person name="Gellesch M."/>
            <person name="Goldberg J."/>
            <person name="Griggs A."/>
            <person name="Gujja S."/>
            <person name="Heiman D."/>
            <person name="Howarth C."/>
            <person name="Larson L."/>
            <person name="Lui A."/>
            <person name="MacDonald P.J.P."/>
            <person name="Mehta T."/>
            <person name="Montmayeur A."/>
            <person name="Murphy C."/>
            <person name="Neiman D."/>
            <person name="Pearson M."/>
            <person name="Priest M."/>
            <person name="Roberts A."/>
            <person name="Saif S."/>
            <person name="Shea T."/>
            <person name="Shenoy N."/>
            <person name="Sisk P."/>
            <person name="Stolte C."/>
            <person name="Sykes S."/>
            <person name="Yandava C."/>
            <person name="Wortman J."/>
            <person name="Nusbaum C."/>
            <person name="Birren B."/>
        </authorList>
    </citation>
    <scope>NUCLEOTIDE SEQUENCE</scope>
    <source>
        <strain evidence="2">R3-111a-1</strain>
    </source>
</reference>